<sequence>MVCVAAGECGCEHRGRYYKLGEDFYAGQSCRERCLCQPGGAVACRETSCGPHEECRVERGALGCHAAGYGRLVVAGDPHHVTFDGATRCRWPRGTTSCGSARKGPTWSSTPPPVSSSSTTRPPTSWSPSPAATRAACAA</sequence>
<evidence type="ECO:0000259" key="2">
    <source>
        <dbReference type="Pfam" id="PF12714"/>
    </source>
</evidence>
<dbReference type="InterPro" id="IPR052749">
    <property type="entry name" value="Alpha-tectorin"/>
</dbReference>
<evidence type="ECO:0000313" key="4">
    <source>
        <dbReference type="Proteomes" id="UP000694424"/>
    </source>
</evidence>
<dbReference type="AlphaFoldDB" id="A0A8B9NTL4"/>
<dbReference type="PANTHER" id="PTHR46160">
    <property type="entry name" value="ALPHA-TECTORIN-RELATED"/>
    <property type="match status" value="1"/>
</dbReference>
<dbReference type="SUPFAM" id="SSF57603">
    <property type="entry name" value="FnI-like domain"/>
    <property type="match status" value="1"/>
</dbReference>
<dbReference type="GO" id="GO:0031012">
    <property type="term" value="C:extracellular matrix"/>
    <property type="evidence" value="ECO:0007669"/>
    <property type="project" value="TreeGrafter"/>
</dbReference>
<proteinExistence type="predicted"/>
<dbReference type="PANTHER" id="PTHR46160:SF3">
    <property type="entry name" value="ALPHA-TECTORIN"/>
    <property type="match status" value="1"/>
</dbReference>
<dbReference type="GO" id="GO:0005201">
    <property type="term" value="F:extracellular matrix structural constituent"/>
    <property type="evidence" value="ECO:0007669"/>
    <property type="project" value="TreeGrafter"/>
</dbReference>
<dbReference type="Pfam" id="PF12714">
    <property type="entry name" value="TILa"/>
    <property type="match status" value="1"/>
</dbReference>
<keyword evidence="4" id="KW-1185">Reference proteome</keyword>
<feature type="region of interest" description="Disordered" evidence="1">
    <location>
        <begin position="93"/>
        <end position="139"/>
    </location>
</feature>
<name>A0A8B9NTL4_APTOW</name>
<evidence type="ECO:0000313" key="3">
    <source>
        <dbReference type="Ensembl" id="ENSAOWP00000001321.1"/>
    </source>
</evidence>
<accession>A0A8B9NTL4</accession>
<protein>
    <recommendedName>
        <fullName evidence="2">TILa domain-containing protein</fullName>
    </recommendedName>
</protein>
<dbReference type="Ensembl" id="ENSAOWT00000001505.1">
    <property type="protein sequence ID" value="ENSAOWP00000001321.1"/>
    <property type="gene ID" value="ENSAOWG00000000965.1"/>
</dbReference>
<dbReference type="Proteomes" id="UP000694424">
    <property type="component" value="Unplaced"/>
</dbReference>
<dbReference type="InterPro" id="IPR025615">
    <property type="entry name" value="TILa_dom"/>
</dbReference>
<reference evidence="3" key="1">
    <citation type="submission" date="2025-08" db="UniProtKB">
        <authorList>
            <consortium name="Ensembl"/>
        </authorList>
    </citation>
    <scope>IDENTIFICATION</scope>
</reference>
<feature type="domain" description="TILa" evidence="2">
    <location>
        <begin position="10"/>
        <end position="65"/>
    </location>
</feature>
<feature type="compositionally biased region" description="Low complexity" evidence="1">
    <location>
        <begin position="105"/>
        <end position="139"/>
    </location>
</feature>
<evidence type="ECO:0000256" key="1">
    <source>
        <dbReference type="SAM" id="MobiDB-lite"/>
    </source>
</evidence>
<reference evidence="3" key="2">
    <citation type="submission" date="2025-09" db="UniProtKB">
        <authorList>
            <consortium name="Ensembl"/>
        </authorList>
    </citation>
    <scope>IDENTIFICATION</scope>
</reference>
<organism evidence="3 4">
    <name type="scientific">Apteryx owenii</name>
    <name type="common">Little spotted kiwi</name>
    <dbReference type="NCBI Taxonomy" id="8824"/>
    <lineage>
        <taxon>Eukaryota</taxon>
        <taxon>Metazoa</taxon>
        <taxon>Chordata</taxon>
        <taxon>Craniata</taxon>
        <taxon>Vertebrata</taxon>
        <taxon>Euteleostomi</taxon>
        <taxon>Archelosauria</taxon>
        <taxon>Archosauria</taxon>
        <taxon>Dinosauria</taxon>
        <taxon>Saurischia</taxon>
        <taxon>Theropoda</taxon>
        <taxon>Coelurosauria</taxon>
        <taxon>Aves</taxon>
        <taxon>Palaeognathae</taxon>
        <taxon>Apterygiformes</taxon>
        <taxon>Apterygidae</taxon>
        <taxon>Apteryx</taxon>
    </lineage>
</organism>